<proteinExistence type="predicted"/>
<keyword evidence="1" id="KW-0175">Coiled coil</keyword>
<dbReference type="PATRIC" id="fig|1641875.4.peg.2188"/>
<gene>
    <name evidence="3" type="ORF">XM53_18320</name>
</gene>
<dbReference type="Proteomes" id="UP000051295">
    <property type="component" value="Unassembled WGS sequence"/>
</dbReference>
<evidence type="ECO:0000313" key="3">
    <source>
        <dbReference type="EMBL" id="KRS11035.1"/>
    </source>
</evidence>
<dbReference type="RefSeq" id="WP_057795967.1">
    <property type="nucleotide sequence ID" value="NZ_LAXJ01000024.1"/>
</dbReference>
<feature type="region of interest" description="Disordered" evidence="2">
    <location>
        <begin position="426"/>
        <end position="493"/>
    </location>
</feature>
<sequence>MNDTNLPGLIVPVEARITQLEKGLARANRAQRRAAQNMERRAKQSADRMSASYARAGTAAAAAFKRVALPIAAGVASAGTVRAIGQTTKAVAKLGDEAERAGMKVEPFQEWKYIAEQNRIGIDQMVDGFKELNLRADEFVVTGKGPAAEAFARLGFGAEDLREKLKDPSALMLEIIERLRRLDTAGRIRVADEIFGGSAGERFVELIDQGAAGLRETIDRAHELGFVMDESMVRRADELDRKFAELTTRVSSFGKRVAVEIADGIASVAGLRESLDSLFESEAQGRAILGDQVFDTLDQNAAALEKNKGEVIDLRETYAELFREVNAMTQPGGIRVFEIDNEDARYALADIIAGIDDVTRKFDSGGMSAEDFTGEMTDLADEADAVRKELAAVDGARFQNAIANIGNLVDAIRTATVEAVKLRNNLPGGYVSSGRGDGSAEVEARRRQDNGQATPQAPTTSLRPRAAPPMLHENVTTPSRSSGGGGGGGRTADDYARTATAIRDETRALELEAAALAAVALAGRDLAPAIEQARREAELLHEAQRQGVTITPQLRAEIKAAAAAYAKADQSVAQAEERLQAFETAKERMRGAAENAFVGLITGAHDFRSALQMIIADLAQMAASRVFKSIFTGAGGGLFGGLLSGLGFSEGGFTGPGGKFQPAGIVHKGEYVMSKQATNRIGVGNLEALHSAAKKGYAAGGLVGGTARLRTASQGRSESPAMAGQVININAPVTVEAGAGTPEQNNDLAKKMAREMENTMRGVVVDELRRQHRPGNMMNNGRNR</sequence>
<reference evidence="3 4" key="1">
    <citation type="submission" date="2015-04" db="EMBL/GenBank/DDBJ databases">
        <title>The draft genome sequence of Roseovarius sp.R12b.</title>
        <authorList>
            <person name="Li G."/>
            <person name="Lai Q."/>
            <person name="Shao Z."/>
            <person name="Yan P."/>
        </authorList>
    </citation>
    <scope>NUCLEOTIDE SEQUENCE [LARGE SCALE GENOMIC DNA]</scope>
    <source>
        <strain evidence="3 4">R12B</strain>
    </source>
</reference>
<accession>A0A0T5NPX6</accession>
<name>A0A0T5NPX6_9RHOB</name>
<evidence type="ECO:0000313" key="4">
    <source>
        <dbReference type="Proteomes" id="UP000051295"/>
    </source>
</evidence>
<comment type="caution">
    <text evidence="3">The sequence shown here is derived from an EMBL/GenBank/DDBJ whole genome shotgun (WGS) entry which is preliminary data.</text>
</comment>
<keyword evidence="4" id="KW-1185">Reference proteome</keyword>
<dbReference type="STRING" id="1641875.XM53_18320"/>
<protein>
    <recommendedName>
        <fullName evidence="5">Tail tape measure protein</fullName>
    </recommendedName>
</protein>
<evidence type="ECO:0000256" key="2">
    <source>
        <dbReference type="SAM" id="MobiDB-lite"/>
    </source>
</evidence>
<evidence type="ECO:0008006" key="5">
    <source>
        <dbReference type="Google" id="ProtNLM"/>
    </source>
</evidence>
<dbReference type="OrthoDB" id="7311517at2"/>
<feature type="compositionally biased region" description="Polar residues" evidence="2">
    <location>
        <begin position="450"/>
        <end position="462"/>
    </location>
</feature>
<feature type="coiled-coil region" evidence="1">
    <location>
        <begin position="558"/>
        <end position="592"/>
    </location>
</feature>
<dbReference type="AlphaFoldDB" id="A0A0T5NPX6"/>
<evidence type="ECO:0000256" key="1">
    <source>
        <dbReference type="SAM" id="Coils"/>
    </source>
</evidence>
<organism evidence="3 4">
    <name type="scientific">Roseovarius atlanticus</name>
    <dbReference type="NCBI Taxonomy" id="1641875"/>
    <lineage>
        <taxon>Bacteria</taxon>
        <taxon>Pseudomonadati</taxon>
        <taxon>Pseudomonadota</taxon>
        <taxon>Alphaproteobacteria</taxon>
        <taxon>Rhodobacterales</taxon>
        <taxon>Roseobacteraceae</taxon>
        <taxon>Roseovarius</taxon>
    </lineage>
</organism>
<dbReference type="EMBL" id="LAXJ01000024">
    <property type="protein sequence ID" value="KRS11035.1"/>
    <property type="molecule type" value="Genomic_DNA"/>
</dbReference>